<dbReference type="SUPFAM" id="SSF81901">
    <property type="entry name" value="HCP-like"/>
    <property type="match status" value="2"/>
</dbReference>
<dbReference type="InterPro" id="IPR011990">
    <property type="entry name" value="TPR-like_helical_dom_sf"/>
</dbReference>
<accession>A0A8H7QY55</accession>
<dbReference type="InterPro" id="IPR050767">
    <property type="entry name" value="Sel1_AlgK"/>
</dbReference>
<reference evidence="2" key="1">
    <citation type="submission" date="2020-12" db="EMBL/GenBank/DDBJ databases">
        <title>Metabolic potential, ecology and presence of endohyphal bacteria is reflected in genomic diversity of Mucoromycotina.</title>
        <authorList>
            <person name="Muszewska A."/>
            <person name="Okrasinska A."/>
            <person name="Steczkiewicz K."/>
            <person name="Drgas O."/>
            <person name="Orlowska M."/>
            <person name="Perlinska-Lenart U."/>
            <person name="Aleksandrzak-Piekarczyk T."/>
            <person name="Szatraj K."/>
            <person name="Zielenkiewicz U."/>
            <person name="Pilsyk S."/>
            <person name="Malc E."/>
            <person name="Mieczkowski P."/>
            <person name="Kruszewska J.S."/>
            <person name="Biernat P."/>
            <person name="Pawlowska J."/>
        </authorList>
    </citation>
    <scope>NUCLEOTIDE SEQUENCE</scope>
    <source>
        <strain evidence="2">WA0000017839</strain>
    </source>
</reference>
<organism evidence="2 3">
    <name type="scientific">Mucor saturninus</name>
    <dbReference type="NCBI Taxonomy" id="64648"/>
    <lineage>
        <taxon>Eukaryota</taxon>
        <taxon>Fungi</taxon>
        <taxon>Fungi incertae sedis</taxon>
        <taxon>Mucoromycota</taxon>
        <taxon>Mucoromycotina</taxon>
        <taxon>Mucoromycetes</taxon>
        <taxon>Mucorales</taxon>
        <taxon>Mucorineae</taxon>
        <taxon>Mucoraceae</taxon>
        <taxon>Mucor</taxon>
    </lineage>
</organism>
<dbReference type="PANTHER" id="PTHR11102">
    <property type="entry name" value="SEL-1-LIKE PROTEIN"/>
    <property type="match status" value="1"/>
</dbReference>
<comment type="similarity">
    <text evidence="1">Belongs to the sel-1 family.</text>
</comment>
<comment type="caution">
    <text evidence="2">The sequence shown here is derived from an EMBL/GenBank/DDBJ whole genome shotgun (WGS) entry which is preliminary data.</text>
</comment>
<dbReference type="EMBL" id="JAEPRD010000077">
    <property type="protein sequence ID" value="KAG2200959.1"/>
    <property type="molecule type" value="Genomic_DNA"/>
</dbReference>
<evidence type="ECO:0000313" key="3">
    <source>
        <dbReference type="Proteomes" id="UP000603453"/>
    </source>
</evidence>
<dbReference type="PANTHER" id="PTHR11102:SF160">
    <property type="entry name" value="ERAD-ASSOCIATED E3 UBIQUITIN-PROTEIN LIGASE COMPONENT HRD3"/>
    <property type="match status" value="1"/>
</dbReference>
<dbReference type="SMART" id="SM00671">
    <property type="entry name" value="SEL1"/>
    <property type="match status" value="8"/>
</dbReference>
<dbReference type="Proteomes" id="UP000603453">
    <property type="component" value="Unassembled WGS sequence"/>
</dbReference>
<sequence length="464" mass="52936">MLKGINHFNHSGYINALKCFEKAAKGDNECALLLSASIYYMGFNGVTRNTRKAFDYFKKVATKWKNPIGQYYVGVMLLTGEAGSEQKKEEAIEWLTLAAEGEWNSAQAAVGLVYYGGLGVEKDYKKATSWFNKAVQADDKLSGCDNETYESEDLVVYLFNNRRFRLKFNLKAKQLLDEYDLSPDYEDDDVSGFNLYQEASTDTQNKKRIEAMFWYSMTGAPYLKGVCQLTQGKICLLGEDEDPNKAIFWFTEAKESCHRHGCYLIGLMHFSDDHDYYVAMQCFEKAANAGHADALAMMAIIFRDGVLVDKNFKKALNYAELALEKKQLVGMYIIMGCIYDSGGYGIKQDCKRAFSMYTKAAEKKNGMAACILGVYYMVGHKHIRRDDRKAFEWFQNSAKYGYGDGQFLLSLYYLRGTLVRRDVEYAKSLQREAFMNGSQIAAEHIINVDLLRHMFMAMQFLSLE</sequence>
<gene>
    <name evidence="2" type="ORF">INT47_003194</name>
</gene>
<dbReference type="Pfam" id="PF08238">
    <property type="entry name" value="Sel1"/>
    <property type="match status" value="10"/>
</dbReference>
<protein>
    <submittedName>
        <fullName evidence="2">Uncharacterized protein</fullName>
    </submittedName>
</protein>
<keyword evidence="3" id="KW-1185">Reference proteome</keyword>
<dbReference type="OrthoDB" id="27934at2759"/>
<proteinExistence type="inferred from homology"/>
<dbReference type="Gene3D" id="1.25.40.10">
    <property type="entry name" value="Tetratricopeptide repeat domain"/>
    <property type="match status" value="3"/>
</dbReference>
<dbReference type="AlphaFoldDB" id="A0A8H7QY55"/>
<evidence type="ECO:0000313" key="2">
    <source>
        <dbReference type="EMBL" id="KAG2200959.1"/>
    </source>
</evidence>
<evidence type="ECO:0000256" key="1">
    <source>
        <dbReference type="ARBA" id="ARBA00038101"/>
    </source>
</evidence>
<dbReference type="InterPro" id="IPR006597">
    <property type="entry name" value="Sel1-like"/>
</dbReference>
<name>A0A8H7QY55_9FUNG</name>